<evidence type="ECO:0000256" key="1">
    <source>
        <dbReference type="SAM" id="MobiDB-lite"/>
    </source>
</evidence>
<dbReference type="KEGG" id="hro:HELRODRAFT_159973"/>
<dbReference type="PANTHER" id="PTHR21838:SF2">
    <property type="entry name" value="COILED-COIL DOMAIN-CONTAINING PROTEIN 137"/>
    <property type="match status" value="1"/>
</dbReference>
<dbReference type="Proteomes" id="UP000015101">
    <property type="component" value="Unassembled WGS sequence"/>
</dbReference>
<organism evidence="3 4">
    <name type="scientific">Helobdella robusta</name>
    <name type="common">Californian leech</name>
    <dbReference type="NCBI Taxonomy" id="6412"/>
    <lineage>
        <taxon>Eukaryota</taxon>
        <taxon>Metazoa</taxon>
        <taxon>Spiralia</taxon>
        <taxon>Lophotrochozoa</taxon>
        <taxon>Annelida</taxon>
        <taxon>Clitellata</taxon>
        <taxon>Hirudinea</taxon>
        <taxon>Rhynchobdellida</taxon>
        <taxon>Glossiphoniidae</taxon>
        <taxon>Helobdella</taxon>
    </lineage>
</organism>
<keyword evidence="4" id="KW-1185">Reference proteome</keyword>
<reference evidence="4" key="1">
    <citation type="submission" date="2012-12" db="EMBL/GenBank/DDBJ databases">
        <authorList>
            <person name="Hellsten U."/>
            <person name="Grimwood J."/>
            <person name="Chapman J.A."/>
            <person name="Shapiro H."/>
            <person name="Aerts A."/>
            <person name="Otillar R.P."/>
            <person name="Terry A.Y."/>
            <person name="Boore J.L."/>
            <person name="Simakov O."/>
            <person name="Marletaz F."/>
            <person name="Cho S.-J."/>
            <person name="Edsinger-Gonzales E."/>
            <person name="Havlak P."/>
            <person name="Kuo D.-H."/>
            <person name="Larsson T."/>
            <person name="Lv J."/>
            <person name="Arendt D."/>
            <person name="Savage R."/>
            <person name="Osoegawa K."/>
            <person name="de Jong P."/>
            <person name="Lindberg D.R."/>
            <person name="Seaver E.C."/>
            <person name="Weisblat D.A."/>
            <person name="Putnam N.H."/>
            <person name="Grigoriev I.V."/>
            <person name="Rokhsar D.S."/>
        </authorList>
    </citation>
    <scope>NUCLEOTIDE SEQUENCE</scope>
</reference>
<dbReference type="InterPro" id="IPR026680">
    <property type="entry name" value="CCDC137"/>
</dbReference>
<dbReference type="CTD" id="20198519"/>
<dbReference type="AlphaFoldDB" id="T1EPL9"/>
<proteinExistence type="predicted"/>
<sequence length="278" mass="32934">MSATKSITKARRSKKHKKIKLVPTADDDGNVSYPDPALRSKRDFDLKPKSLKQEYSGKVQEIAKLKSDLVEHLKNPKRNRNKYKQVEHKSENEPEFKRRRNESDEKFMRRVDWETSAYLQKVNMEEKFKVNDIKEVLLDPKMRKKKDGTDGSRHAKKMMRLKTKKNKLKEKKLKENEDQMSGFDKLKDKVEFGEVAMKPPSLQSKDHNSLSLKKIVFVLHYQQRNKNLLLYKMFQNDVIPKKSMETTKSLSVDRQMAIDFYRKMKSDKYVNHFKSGFT</sequence>
<dbReference type="InParanoid" id="T1EPL9"/>
<dbReference type="OrthoDB" id="5876637at2759"/>
<dbReference type="GeneID" id="20198519"/>
<gene>
    <name evidence="3" type="primary">20198519</name>
    <name evidence="2" type="ORF">HELRODRAFT_159973</name>
</gene>
<dbReference type="EnsemblMetazoa" id="HelroT159973">
    <property type="protein sequence ID" value="HelroP159973"/>
    <property type="gene ID" value="HelroG159973"/>
</dbReference>
<dbReference type="EMBL" id="AMQM01000452">
    <property type="status" value="NOT_ANNOTATED_CDS"/>
    <property type="molecule type" value="Genomic_DNA"/>
</dbReference>
<reference evidence="2 4" key="2">
    <citation type="journal article" date="2013" name="Nature">
        <title>Insights into bilaterian evolution from three spiralian genomes.</title>
        <authorList>
            <person name="Simakov O."/>
            <person name="Marletaz F."/>
            <person name="Cho S.J."/>
            <person name="Edsinger-Gonzales E."/>
            <person name="Havlak P."/>
            <person name="Hellsten U."/>
            <person name="Kuo D.H."/>
            <person name="Larsson T."/>
            <person name="Lv J."/>
            <person name="Arendt D."/>
            <person name="Savage R."/>
            <person name="Osoegawa K."/>
            <person name="de Jong P."/>
            <person name="Grimwood J."/>
            <person name="Chapman J.A."/>
            <person name="Shapiro H."/>
            <person name="Aerts A."/>
            <person name="Otillar R.P."/>
            <person name="Terry A.Y."/>
            <person name="Boore J.L."/>
            <person name="Grigoriev I.V."/>
            <person name="Lindberg D.R."/>
            <person name="Seaver E.C."/>
            <person name="Weisblat D.A."/>
            <person name="Putnam N.H."/>
            <person name="Rokhsar D.S."/>
        </authorList>
    </citation>
    <scope>NUCLEOTIDE SEQUENCE</scope>
</reference>
<dbReference type="GO" id="GO:0005634">
    <property type="term" value="C:nucleus"/>
    <property type="evidence" value="ECO:0000318"/>
    <property type="project" value="GO_Central"/>
</dbReference>
<reference evidence="3" key="3">
    <citation type="submission" date="2015-06" db="UniProtKB">
        <authorList>
            <consortium name="EnsemblMetazoa"/>
        </authorList>
    </citation>
    <scope>IDENTIFICATION</scope>
</reference>
<dbReference type="EMBL" id="KB096324">
    <property type="protein sequence ID" value="ESO05887.1"/>
    <property type="molecule type" value="Genomic_DNA"/>
</dbReference>
<feature type="region of interest" description="Disordered" evidence="1">
    <location>
        <begin position="1"/>
        <end position="45"/>
    </location>
</feature>
<feature type="compositionally biased region" description="Basic residues" evidence="1">
    <location>
        <begin position="8"/>
        <end position="20"/>
    </location>
</feature>
<dbReference type="PANTHER" id="PTHR21838">
    <property type="entry name" value="COILED-COIL DOMAIN-CONTAINING PROTEIN 137"/>
    <property type="match status" value="1"/>
</dbReference>
<dbReference type="RefSeq" id="XP_009015255.1">
    <property type="nucleotide sequence ID" value="XM_009017007.1"/>
</dbReference>
<feature type="compositionally biased region" description="Basic and acidic residues" evidence="1">
    <location>
        <begin position="84"/>
        <end position="104"/>
    </location>
</feature>
<evidence type="ECO:0000313" key="2">
    <source>
        <dbReference type="EMBL" id="ESO05887.1"/>
    </source>
</evidence>
<accession>T1EPL9</accession>
<evidence type="ECO:0000313" key="3">
    <source>
        <dbReference type="EnsemblMetazoa" id="HelroP159973"/>
    </source>
</evidence>
<feature type="region of interest" description="Disordered" evidence="1">
    <location>
        <begin position="70"/>
        <end position="104"/>
    </location>
</feature>
<protein>
    <submittedName>
        <fullName evidence="2 3">Uncharacterized protein</fullName>
    </submittedName>
</protein>
<dbReference type="HOGENOM" id="CLU_1002124_0_0_1"/>
<evidence type="ECO:0000313" key="4">
    <source>
        <dbReference type="Proteomes" id="UP000015101"/>
    </source>
</evidence>
<name>T1EPL9_HELRO</name>